<comment type="pathway">
    <text evidence="1">Metabolic intermediate biosynthesis; prephenate biosynthesis; prephenate from chorismate: step 1/1.</text>
</comment>
<evidence type="ECO:0000256" key="3">
    <source>
        <dbReference type="ARBA" id="ARBA00022729"/>
    </source>
</evidence>
<dbReference type="InterPro" id="IPR002701">
    <property type="entry name" value="CM_II_prokaryot"/>
</dbReference>
<keyword evidence="3" id="KW-0732">Signal</keyword>
<feature type="domain" description="Chorismate mutase" evidence="5">
    <location>
        <begin position="1"/>
        <end position="58"/>
    </location>
</feature>
<keyword evidence="7" id="KW-1185">Reference proteome</keyword>
<accession>A0ABT2BZE0</accession>
<dbReference type="SMART" id="SM00830">
    <property type="entry name" value="CM_2"/>
    <property type="match status" value="1"/>
</dbReference>
<evidence type="ECO:0000256" key="1">
    <source>
        <dbReference type="ARBA" id="ARBA00004817"/>
    </source>
</evidence>
<evidence type="ECO:0000256" key="4">
    <source>
        <dbReference type="ARBA" id="ARBA00023235"/>
    </source>
</evidence>
<dbReference type="InterPro" id="IPR008240">
    <property type="entry name" value="Chorismate_mutase_periplasmic"/>
</dbReference>
<keyword evidence="4 6" id="KW-0413">Isomerase</keyword>
<organism evidence="6 7">
    <name type="scientific">Telluria mixta</name>
    <dbReference type="NCBI Taxonomy" id="34071"/>
    <lineage>
        <taxon>Bacteria</taxon>
        <taxon>Pseudomonadati</taxon>
        <taxon>Pseudomonadota</taxon>
        <taxon>Betaproteobacteria</taxon>
        <taxon>Burkholderiales</taxon>
        <taxon>Oxalobacteraceae</taxon>
        <taxon>Telluria group</taxon>
        <taxon>Telluria</taxon>
    </lineage>
</organism>
<proteinExistence type="predicted"/>
<evidence type="ECO:0000313" key="7">
    <source>
        <dbReference type="Proteomes" id="UP001165263"/>
    </source>
</evidence>
<dbReference type="RefSeq" id="WP_259449148.1">
    <property type="nucleotide sequence ID" value="NZ_CP119520.1"/>
</dbReference>
<comment type="caution">
    <text evidence="6">The sequence shown here is derived from an EMBL/GenBank/DDBJ whole genome shotgun (WGS) entry which is preliminary data.</text>
</comment>
<name>A0ABT2BZE0_9BURK</name>
<gene>
    <name evidence="6" type="primary">aroQ</name>
    <name evidence="6" type="ORF">NX786_10435</name>
</gene>
<dbReference type="Pfam" id="PF01817">
    <property type="entry name" value="CM_2"/>
    <property type="match status" value="1"/>
</dbReference>
<evidence type="ECO:0000313" key="6">
    <source>
        <dbReference type="EMBL" id="MCS0629749.1"/>
    </source>
</evidence>
<protein>
    <recommendedName>
        <fullName evidence="2">chorismate mutase</fullName>
        <ecNumber evidence="2">5.4.99.5</ecNumber>
    </recommendedName>
</protein>
<dbReference type="SUPFAM" id="SSF48600">
    <property type="entry name" value="Chorismate mutase II"/>
    <property type="match status" value="1"/>
</dbReference>
<dbReference type="Proteomes" id="UP001165263">
    <property type="component" value="Unassembled WGS sequence"/>
</dbReference>
<dbReference type="InterPro" id="IPR036263">
    <property type="entry name" value="Chorismate_II_sf"/>
</dbReference>
<reference evidence="6" key="1">
    <citation type="submission" date="2022-08" db="EMBL/GenBank/DDBJ databases">
        <title>Reclassification of Massilia species as members of the genera Telluria, Duganella, Pseudoduganella, Mokoshia gen. nov. and Zemynaea gen. nov. using orthogonal and non-orthogonal genome-based approaches.</title>
        <authorList>
            <person name="Bowman J.P."/>
        </authorList>
    </citation>
    <scope>NUCLEOTIDE SEQUENCE</scope>
    <source>
        <strain evidence="6">LMG 11547</strain>
    </source>
</reference>
<evidence type="ECO:0000256" key="2">
    <source>
        <dbReference type="ARBA" id="ARBA00012404"/>
    </source>
</evidence>
<dbReference type="Gene3D" id="1.20.59.10">
    <property type="entry name" value="Chorismate mutase"/>
    <property type="match status" value="1"/>
</dbReference>
<dbReference type="EMBL" id="JANUHC010000003">
    <property type="protein sequence ID" value="MCS0629749.1"/>
    <property type="molecule type" value="Genomic_DNA"/>
</dbReference>
<dbReference type="EC" id="5.4.99.5" evidence="2"/>
<dbReference type="GO" id="GO:0004106">
    <property type="term" value="F:chorismate mutase activity"/>
    <property type="evidence" value="ECO:0007669"/>
    <property type="project" value="UniProtKB-EC"/>
</dbReference>
<dbReference type="PANTHER" id="PTHR38041:SF2">
    <property type="entry name" value="SECRETED CHORISMATE MUTASE"/>
    <property type="match status" value="1"/>
</dbReference>
<evidence type="ECO:0000259" key="5">
    <source>
        <dbReference type="PROSITE" id="PS51168"/>
    </source>
</evidence>
<dbReference type="InterPro" id="IPR036979">
    <property type="entry name" value="CM_dom_sf"/>
</dbReference>
<dbReference type="InterPro" id="IPR051331">
    <property type="entry name" value="Chorismate_mutase-related"/>
</dbReference>
<dbReference type="PANTHER" id="PTHR38041">
    <property type="entry name" value="CHORISMATE MUTASE"/>
    <property type="match status" value="1"/>
</dbReference>
<dbReference type="NCBIfam" id="TIGR01806">
    <property type="entry name" value="CM_mono2"/>
    <property type="match status" value="1"/>
</dbReference>
<sequence>MARAKWNTKTPIEDLPREELVIAAAVRQGASLGLPEAWVRSVFRAQIEASKTVQRALYHRWQAEDAGHFDDAPDLAQTIRPRLDRLTTQLLRAMADNQAVLHDSNRKADVAVAMHPLQARALNRAAAEQALAPFLSPD</sequence>
<dbReference type="PROSITE" id="PS51168">
    <property type="entry name" value="CHORISMATE_MUT_2"/>
    <property type="match status" value="1"/>
</dbReference>